<feature type="transmembrane region" description="Helical" evidence="1">
    <location>
        <begin position="6"/>
        <end position="25"/>
    </location>
</feature>
<keyword evidence="1" id="KW-0472">Membrane</keyword>
<keyword evidence="3" id="KW-1185">Reference proteome</keyword>
<evidence type="ECO:0000313" key="3">
    <source>
        <dbReference type="Proteomes" id="UP001597512"/>
    </source>
</evidence>
<name>A0ABW6APR8_9BACT</name>
<keyword evidence="1" id="KW-0812">Transmembrane</keyword>
<dbReference type="Proteomes" id="UP001597512">
    <property type="component" value="Unassembled WGS sequence"/>
</dbReference>
<dbReference type="EMBL" id="JBHUOM010000021">
    <property type="protein sequence ID" value="MFD2936128.1"/>
    <property type="molecule type" value="Genomic_DNA"/>
</dbReference>
<sequence>MYIFWIFWGIDVGIALVLVCFFFVGLGDGTVDWDNGILWFVLLIGMAAYLLGGYWLFTHQYTIAAILLMAVLVIPGLFYGLYMLLMLTGDNNSNWK</sequence>
<keyword evidence="1" id="KW-1133">Transmembrane helix</keyword>
<proteinExistence type="predicted"/>
<comment type="caution">
    <text evidence="2">The sequence shown here is derived from an EMBL/GenBank/DDBJ whole genome shotgun (WGS) entry which is preliminary data.</text>
</comment>
<feature type="transmembrane region" description="Helical" evidence="1">
    <location>
        <begin position="63"/>
        <end position="87"/>
    </location>
</feature>
<evidence type="ECO:0000313" key="2">
    <source>
        <dbReference type="EMBL" id="MFD2936128.1"/>
    </source>
</evidence>
<reference evidence="3" key="1">
    <citation type="journal article" date="2019" name="Int. J. Syst. Evol. Microbiol.">
        <title>The Global Catalogue of Microorganisms (GCM) 10K type strain sequencing project: providing services to taxonomists for standard genome sequencing and annotation.</title>
        <authorList>
            <consortium name="The Broad Institute Genomics Platform"/>
            <consortium name="The Broad Institute Genome Sequencing Center for Infectious Disease"/>
            <person name="Wu L."/>
            <person name="Ma J."/>
        </authorList>
    </citation>
    <scope>NUCLEOTIDE SEQUENCE [LARGE SCALE GENOMIC DNA]</scope>
    <source>
        <strain evidence="3">KCTC 52490</strain>
    </source>
</reference>
<evidence type="ECO:0000256" key="1">
    <source>
        <dbReference type="SAM" id="Phobius"/>
    </source>
</evidence>
<protein>
    <submittedName>
        <fullName evidence="2">Osmoprotectant transporter permease</fullName>
    </submittedName>
</protein>
<dbReference type="RefSeq" id="WP_381504656.1">
    <property type="nucleotide sequence ID" value="NZ_JBHUOM010000021.1"/>
</dbReference>
<accession>A0ABW6APR8</accession>
<gene>
    <name evidence="2" type="ORF">ACFS25_20260</name>
</gene>
<feature type="transmembrane region" description="Helical" evidence="1">
    <location>
        <begin position="37"/>
        <end position="57"/>
    </location>
</feature>
<organism evidence="2 3">
    <name type="scientific">Spirosoma flavum</name>
    <dbReference type="NCBI Taxonomy" id="2048557"/>
    <lineage>
        <taxon>Bacteria</taxon>
        <taxon>Pseudomonadati</taxon>
        <taxon>Bacteroidota</taxon>
        <taxon>Cytophagia</taxon>
        <taxon>Cytophagales</taxon>
        <taxon>Cytophagaceae</taxon>
        <taxon>Spirosoma</taxon>
    </lineage>
</organism>